<reference evidence="2" key="1">
    <citation type="journal article" date="2020" name="mSystems">
        <title>Genome- and Community-Level Interaction Insights into Carbon Utilization and Element Cycling Functions of Hydrothermarchaeota in Hydrothermal Sediment.</title>
        <authorList>
            <person name="Zhou Z."/>
            <person name="Liu Y."/>
            <person name="Xu W."/>
            <person name="Pan J."/>
            <person name="Luo Z.H."/>
            <person name="Li M."/>
        </authorList>
    </citation>
    <scope>NUCLEOTIDE SEQUENCE [LARGE SCALE GENOMIC DNA]</scope>
    <source>
        <strain evidence="2">SpSt-143</strain>
    </source>
</reference>
<accession>A0A7V2AZB6</accession>
<dbReference type="AlphaFoldDB" id="A0A7V2AZB6"/>
<dbReference type="InterPro" id="IPR007433">
    <property type="entry name" value="DUF481"/>
</dbReference>
<organism evidence="2">
    <name type="scientific">Rhodothermus marinus</name>
    <name type="common">Rhodothermus obamensis</name>
    <dbReference type="NCBI Taxonomy" id="29549"/>
    <lineage>
        <taxon>Bacteria</taxon>
        <taxon>Pseudomonadati</taxon>
        <taxon>Rhodothermota</taxon>
        <taxon>Rhodothermia</taxon>
        <taxon>Rhodothermales</taxon>
        <taxon>Rhodothermaceae</taxon>
        <taxon>Rhodothermus</taxon>
    </lineage>
</organism>
<sequence length="252" mass="29337">MRWCIVMGLFLLAYASAQAQVNTERLRPTEPQGFGGMFGGELDVRRGNAALFEATLNARFDYRKDAHLIFWVGTLRYGERRGRTFRNSAFFHTRYNYDVTSRWTWEAFGQLERDGFTLLQLRSLIGSGLRIGYMHTPALRIHQASALMFEYEVLDLTRVARHPVRVRALRWSNYLTLRLRLGEQLALLSVTYLQPRLEAFRDVRLLHESSFETRLSPHVAFSTTFTYRYDSDPPDAVLPYDAALRTGLRLTW</sequence>
<feature type="chain" id="PRO_5030700593" evidence="1">
    <location>
        <begin position="20"/>
        <end position="252"/>
    </location>
</feature>
<feature type="signal peptide" evidence="1">
    <location>
        <begin position="1"/>
        <end position="19"/>
    </location>
</feature>
<comment type="caution">
    <text evidence="2">The sequence shown here is derived from an EMBL/GenBank/DDBJ whole genome shotgun (WGS) entry which is preliminary data.</text>
</comment>
<evidence type="ECO:0000313" key="2">
    <source>
        <dbReference type="EMBL" id="HER95380.1"/>
    </source>
</evidence>
<protein>
    <submittedName>
        <fullName evidence="2">DUF481 domain-containing protein</fullName>
    </submittedName>
</protein>
<dbReference type="EMBL" id="DSGB01000003">
    <property type="protein sequence ID" value="HER95380.1"/>
    <property type="molecule type" value="Genomic_DNA"/>
</dbReference>
<proteinExistence type="predicted"/>
<dbReference type="Pfam" id="PF04338">
    <property type="entry name" value="DUF481"/>
    <property type="match status" value="1"/>
</dbReference>
<evidence type="ECO:0000256" key="1">
    <source>
        <dbReference type="SAM" id="SignalP"/>
    </source>
</evidence>
<name>A0A7V2AZB6_RHOMR</name>
<gene>
    <name evidence="2" type="ORF">ENO59_02510</name>
</gene>
<keyword evidence="1" id="KW-0732">Signal</keyword>